<evidence type="ECO:0000313" key="2">
    <source>
        <dbReference type="Proteomes" id="UP000298030"/>
    </source>
</evidence>
<reference evidence="1 2" key="1">
    <citation type="journal article" date="2019" name="Nat. Ecol. Evol.">
        <title>Megaphylogeny resolves global patterns of mushroom evolution.</title>
        <authorList>
            <person name="Varga T."/>
            <person name="Krizsan K."/>
            <person name="Foldi C."/>
            <person name="Dima B."/>
            <person name="Sanchez-Garcia M."/>
            <person name="Sanchez-Ramirez S."/>
            <person name="Szollosi G.J."/>
            <person name="Szarkandi J.G."/>
            <person name="Papp V."/>
            <person name="Albert L."/>
            <person name="Andreopoulos W."/>
            <person name="Angelini C."/>
            <person name="Antonin V."/>
            <person name="Barry K.W."/>
            <person name="Bougher N.L."/>
            <person name="Buchanan P."/>
            <person name="Buyck B."/>
            <person name="Bense V."/>
            <person name="Catcheside P."/>
            <person name="Chovatia M."/>
            <person name="Cooper J."/>
            <person name="Damon W."/>
            <person name="Desjardin D."/>
            <person name="Finy P."/>
            <person name="Geml J."/>
            <person name="Haridas S."/>
            <person name="Hughes K."/>
            <person name="Justo A."/>
            <person name="Karasinski D."/>
            <person name="Kautmanova I."/>
            <person name="Kiss B."/>
            <person name="Kocsube S."/>
            <person name="Kotiranta H."/>
            <person name="LaButti K.M."/>
            <person name="Lechner B.E."/>
            <person name="Liimatainen K."/>
            <person name="Lipzen A."/>
            <person name="Lukacs Z."/>
            <person name="Mihaltcheva S."/>
            <person name="Morgado L.N."/>
            <person name="Niskanen T."/>
            <person name="Noordeloos M.E."/>
            <person name="Ohm R.A."/>
            <person name="Ortiz-Santana B."/>
            <person name="Ovrebo C."/>
            <person name="Racz N."/>
            <person name="Riley R."/>
            <person name="Savchenko A."/>
            <person name="Shiryaev A."/>
            <person name="Soop K."/>
            <person name="Spirin V."/>
            <person name="Szebenyi C."/>
            <person name="Tomsovsky M."/>
            <person name="Tulloss R.E."/>
            <person name="Uehling J."/>
            <person name="Grigoriev I.V."/>
            <person name="Vagvolgyi C."/>
            <person name="Papp T."/>
            <person name="Martin F.M."/>
            <person name="Miettinen O."/>
            <person name="Hibbett D.S."/>
            <person name="Nagy L.G."/>
        </authorList>
    </citation>
    <scope>NUCLEOTIDE SEQUENCE [LARGE SCALE GENOMIC DNA]</scope>
    <source>
        <strain evidence="1 2">FP101781</strain>
    </source>
</reference>
<proteinExistence type="predicted"/>
<name>A0A4Y7T237_COPMI</name>
<keyword evidence="2" id="KW-1185">Reference proteome</keyword>
<gene>
    <name evidence="1" type="ORF">FA13DRAFT_1794186</name>
</gene>
<protein>
    <recommendedName>
        <fullName evidence="3">GATA-type domain-containing protein</fullName>
    </recommendedName>
</protein>
<comment type="caution">
    <text evidence="1">The sequence shown here is derived from an EMBL/GenBank/DDBJ whole genome shotgun (WGS) entry which is preliminary data.</text>
</comment>
<organism evidence="1 2">
    <name type="scientific">Coprinellus micaceus</name>
    <name type="common">Glistening ink-cap mushroom</name>
    <name type="synonym">Coprinus micaceus</name>
    <dbReference type="NCBI Taxonomy" id="71717"/>
    <lineage>
        <taxon>Eukaryota</taxon>
        <taxon>Fungi</taxon>
        <taxon>Dikarya</taxon>
        <taxon>Basidiomycota</taxon>
        <taxon>Agaricomycotina</taxon>
        <taxon>Agaricomycetes</taxon>
        <taxon>Agaricomycetidae</taxon>
        <taxon>Agaricales</taxon>
        <taxon>Agaricineae</taxon>
        <taxon>Psathyrellaceae</taxon>
        <taxon>Coprinellus</taxon>
    </lineage>
</organism>
<dbReference type="AlphaFoldDB" id="A0A4Y7T237"/>
<evidence type="ECO:0008006" key="3">
    <source>
        <dbReference type="Google" id="ProtNLM"/>
    </source>
</evidence>
<dbReference type="EMBL" id="QPFP01000034">
    <property type="protein sequence ID" value="TEB28195.1"/>
    <property type="molecule type" value="Genomic_DNA"/>
</dbReference>
<evidence type="ECO:0000313" key="1">
    <source>
        <dbReference type="EMBL" id="TEB28195.1"/>
    </source>
</evidence>
<accession>A0A4Y7T237</accession>
<dbReference type="Proteomes" id="UP000298030">
    <property type="component" value="Unassembled WGS sequence"/>
</dbReference>
<sequence length="297" mass="33009">MKTALNNFFSRGLYELTVDDRNRIQALKQAPISKGATVVMNVIVIMVIPHLEELCCPMCEGYMSIQDEGRDVCATCERRVSAVKSAGTGHAAEDLQRPALKCGPIRCVTVILATTPRIEEVVEDRGESSTHTTTAASVISRRDIIHLPERQSRVSASARPTGVSACINCKATTSRWWMEPNGKGEFCKICWMLYSPDHVKKDRNGYLIRTRGQRKMFTTSPDGGHGPVRRIHYNGSYPSSPPAGVPLDRVGSTELDPMTLFPWVLEPTMSLTQFPEVLPTSADFGIYDTTVWRTRYA</sequence>